<dbReference type="AlphaFoldDB" id="A0A3T0N0L4"/>
<protein>
    <submittedName>
        <fullName evidence="1">DUF1059 domain-containing protein</fullName>
    </submittedName>
</protein>
<reference evidence="1 2" key="1">
    <citation type="submission" date="2018-10" db="EMBL/GenBank/DDBJ databases">
        <title>Parasedimentitalea marina sp. nov., a psychrophilic bacterium isolated from deep seawater of the New Britain Trench.</title>
        <authorList>
            <person name="Cao J."/>
        </authorList>
    </citation>
    <scope>NUCLEOTIDE SEQUENCE [LARGE SCALE GENOMIC DNA]</scope>
    <source>
        <strain evidence="1 2">W43</strain>
    </source>
</reference>
<keyword evidence="2" id="KW-1185">Reference proteome</keyword>
<sequence>MANAYSYSCRDCEGMEFCPASLVAATETEVWKLIKLHAEFAHGEDPADWDDETRTYLATLIVPTNVRVKEPS</sequence>
<gene>
    <name evidence="1" type="ORF">EBB79_06425</name>
</gene>
<dbReference type="Proteomes" id="UP000283063">
    <property type="component" value="Chromosome"/>
</dbReference>
<dbReference type="OrthoDB" id="7709378at2"/>
<accession>A0A3T0N0L4</accession>
<evidence type="ECO:0000313" key="2">
    <source>
        <dbReference type="Proteomes" id="UP000283063"/>
    </source>
</evidence>
<dbReference type="RefSeq" id="WP_127748120.1">
    <property type="nucleotide sequence ID" value="NZ_CP033219.1"/>
</dbReference>
<organism evidence="1 2">
    <name type="scientific">Parasedimentitalea marina</name>
    <dbReference type="NCBI Taxonomy" id="2483033"/>
    <lineage>
        <taxon>Bacteria</taxon>
        <taxon>Pseudomonadati</taxon>
        <taxon>Pseudomonadota</taxon>
        <taxon>Alphaproteobacteria</taxon>
        <taxon>Rhodobacterales</taxon>
        <taxon>Paracoccaceae</taxon>
        <taxon>Parasedimentitalea</taxon>
    </lineage>
</organism>
<evidence type="ECO:0000313" key="1">
    <source>
        <dbReference type="EMBL" id="AZV77563.1"/>
    </source>
</evidence>
<dbReference type="KEGG" id="sedi:EBB79_06425"/>
<name>A0A3T0N0L4_9RHOB</name>
<dbReference type="EMBL" id="CP033219">
    <property type="protein sequence ID" value="AZV77563.1"/>
    <property type="molecule type" value="Genomic_DNA"/>
</dbReference>
<proteinExistence type="predicted"/>